<organism evidence="1">
    <name type="scientific">Clandestinovirus</name>
    <dbReference type="NCBI Taxonomy" id="2831644"/>
    <lineage>
        <taxon>Viruses</taxon>
    </lineage>
</organism>
<gene>
    <name evidence="1" type="ORF">KOM_12_406</name>
</gene>
<dbReference type="EMBL" id="MZ420154">
    <property type="protein sequence ID" value="QYA18674.1"/>
    <property type="molecule type" value="Genomic_DNA"/>
</dbReference>
<evidence type="ECO:0000313" key="1">
    <source>
        <dbReference type="EMBL" id="QYA18674.1"/>
    </source>
</evidence>
<reference evidence="1" key="1">
    <citation type="submission" date="2021-06" db="EMBL/GenBank/DDBJ databases">
        <authorList>
            <person name="Rolland C."/>
        </authorList>
    </citation>
    <scope>NUCLEOTIDE SEQUENCE</scope>
    <source>
        <strain evidence="1">347.936635</strain>
    </source>
</reference>
<sequence length="442" mass="50453">MSIAKQWLVHEAFSICLEKHSSLNSYRNRQIIKSVCKEWQRLLPKHQRKTTIVPVPETAGNDVMGYQWKVEQFATCSGKSFAVVGNGKVLLRKVDENAEPWCPILVLPGAQLKQEWIESSIAFNRTDMIFCFELDEEIHSENDTIVQIEASVDHVIIKIIDDEKPVTHLYRYFAGTRRRCKKRLDASMILPYQTGQLMNMGTEKGKDQLLVSPDYVIIANDEVLIKTFGDKVEPAHNVVTLDLPQRNDYSVKWIKSNDVLAIYCDTTLKHIVKIPSKTNVGYWVEIPPVVTKMEDFKPMYMWNKKEATKWPELSALFTACPSAIHLLSKRLKGCGWSRPHWPATAFVSTATNQTKVFDGPVDSDMVVSRDVSTVDIVTTSIAKVERADETCDMDKRMVIKGDLETAVHLNGKTLFQLSHSVNGSSRDYMFDWENDVIFYKQV</sequence>
<protein>
    <submittedName>
        <fullName evidence="1">Uncharacterized protein</fullName>
    </submittedName>
</protein>
<proteinExistence type="predicted"/>
<accession>A0A8F8KLN6</accession>
<name>A0A8F8KLN6_9VIRU</name>